<evidence type="ECO:0000259" key="2">
    <source>
        <dbReference type="Pfam" id="PF03462"/>
    </source>
</evidence>
<dbReference type="InterPro" id="IPR045853">
    <property type="entry name" value="Pep_chain_release_fac_I_sf"/>
</dbReference>
<evidence type="ECO:0000313" key="4">
    <source>
        <dbReference type="Proteomes" id="UP001418222"/>
    </source>
</evidence>
<dbReference type="PANTHER" id="PTHR43116">
    <property type="entry name" value="PEPTIDE CHAIN RELEASE FACTOR 2"/>
    <property type="match status" value="1"/>
</dbReference>
<evidence type="ECO:0000256" key="1">
    <source>
        <dbReference type="SAM" id="MobiDB-lite"/>
    </source>
</evidence>
<name>A0AAP0GA26_9ASPA</name>
<gene>
    <name evidence="3" type="ORF">KSP39_PZI006627</name>
</gene>
<dbReference type="EMBL" id="JBBWWQ010000005">
    <property type="protein sequence ID" value="KAK8947056.1"/>
    <property type="molecule type" value="Genomic_DNA"/>
</dbReference>
<dbReference type="AlphaFoldDB" id="A0AAP0GA26"/>
<sequence length="215" mass="23724">MAERRRLKMSDGEKSCSPIYTRLRQVKEVSVVAEHVEEVRDATGVKRLQADLSALERKVAYSSLWDDPPKAQEIFLAFTDVKDKIKQVDEFKSQEAETIVKLTEELDSIDTGLLEEASKITKELITALNRFEPTQLLLGPYDKEGTIVTSIAGVAGTDAQQSLLPLKLLRSSLPLAPANNRQSPAYVNSRQQSLRSPQSAVASSLQQSPAISNSL</sequence>
<organism evidence="3 4">
    <name type="scientific">Platanthera zijinensis</name>
    <dbReference type="NCBI Taxonomy" id="2320716"/>
    <lineage>
        <taxon>Eukaryota</taxon>
        <taxon>Viridiplantae</taxon>
        <taxon>Streptophyta</taxon>
        <taxon>Embryophyta</taxon>
        <taxon>Tracheophyta</taxon>
        <taxon>Spermatophyta</taxon>
        <taxon>Magnoliopsida</taxon>
        <taxon>Liliopsida</taxon>
        <taxon>Asparagales</taxon>
        <taxon>Orchidaceae</taxon>
        <taxon>Orchidoideae</taxon>
        <taxon>Orchideae</taxon>
        <taxon>Orchidinae</taxon>
        <taxon>Platanthera</taxon>
    </lineage>
</organism>
<keyword evidence="4" id="KW-1185">Reference proteome</keyword>
<dbReference type="Gene3D" id="1.20.58.410">
    <property type="entry name" value="Release factor"/>
    <property type="match status" value="1"/>
</dbReference>
<evidence type="ECO:0000313" key="3">
    <source>
        <dbReference type="EMBL" id="KAK8947056.1"/>
    </source>
</evidence>
<dbReference type="Pfam" id="PF03462">
    <property type="entry name" value="PCRF"/>
    <property type="match status" value="1"/>
</dbReference>
<dbReference type="Proteomes" id="UP001418222">
    <property type="component" value="Unassembled WGS sequence"/>
</dbReference>
<accession>A0AAP0GA26</accession>
<dbReference type="GO" id="GO:0006415">
    <property type="term" value="P:translational termination"/>
    <property type="evidence" value="ECO:0007669"/>
    <property type="project" value="InterPro"/>
</dbReference>
<feature type="region of interest" description="Disordered" evidence="1">
    <location>
        <begin position="179"/>
        <end position="215"/>
    </location>
</feature>
<reference evidence="3 4" key="1">
    <citation type="journal article" date="2022" name="Nat. Plants">
        <title>Genomes of leafy and leafless Platanthera orchids illuminate the evolution of mycoheterotrophy.</title>
        <authorList>
            <person name="Li M.H."/>
            <person name="Liu K.W."/>
            <person name="Li Z."/>
            <person name="Lu H.C."/>
            <person name="Ye Q.L."/>
            <person name="Zhang D."/>
            <person name="Wang J.Y."/>
            <person name="Li Y.F."/>
            <person name="Zhong Z.M."/>
            <person name="Liu X."/>
            <person name="Yu X."/>
            <person name="Liu D.K."/>
            <person name="Tu X.D."/>
            <person name="Liu B."/>
            <person name="Hao Y."/>
            <person name="Liao X.Y."/>
            <person name="Jiang Y.T."/>
            <person name="Sun W.H."/>
            <person name="Chen J."/>
            <person name="Chen Y.Q."/>
            <person name="Ai Y."/>
            <person name="Zhai J.W."/>
            <person name="Wu S.S."/>
            <person name="Zhou Z."/>
            <person name="Hsiao Y.Y."/>
            <person name="Wu W.L."/>
            <person name="Chen Y.Y."/>
            <person name="Lin Y.F."/>
            <person name="Hsu J.L."/>
            <person name="Li C.Y."/>
            <person name="Wang Z.W."/>
            <person name="Zhao X."/>
            <person name="Zhong W.Y."/>
            <person name="Ma X.K."/>
            <person name="Ma L."/>
            <person name="Huang J."/>
            <person name="Chen G.Z."/>
            <person name="Huang M.Z."/>
            <person name="Huang L."/>
            <person name="Peng D.H."/>
            <person name="Luo Y.B."/>
            <person name="Zou S.Q."/>
            <person name="Chen S.P."/>
            <person name="Lan S."/>
            <person name="Tsai W.C."/>
            <person name="Van de Peer Y."/>
            <person name="Liu Z.J."/>
        </authorList>
    </citation>
    <scope>NUCLEOTIDE SEQUENCE [LARGE SCALE GENOMIC DNA]</scope>
    <source>
        <strain evidence="3">Lor287</strain>
    </source>
</reference>
<protein>
    <recommendedName>
        <fullName evidence="2">Peptide chain release factor domain-containing protein</fullName>
    </recommendedName>
</protein>
<dbReference type="PANTHER" id="PTHR43116:SF3">
    <property type="entry name" value="CLASS I PEPTIDE CHAIN RELEASE FACTOR"/>
    <property type="match status" value="1"/>
</dbReference>
<comment type="caution">
    <text evidence="3">The sequence shown here is derived from an EMBL/GenBank/DDBJ whole genome shotgun (WGS) entry which is preliminary data.</text>
</comment>
<feature type="domain" description="Peptide chain release factor" evidence="2">
    <location>
        <begin position="49"/>
        <end position="160"/>
    </location>
</feature>
<dbReference type="InterPro" id="IPR005139">
    <property type="entry name" value="PCRF"/>
</dbReference>
<proteinExistence type="predicted"/>
<dbReference type="SUPFAM" id="SSF75620">
    <property type="entry name" value="Release factor"/>
    <property type="match status" value="1"/>
</dbReference>